<keyword evidence="8 10" id="KW-0472">Membrane</keyword>
<keyword evidence="9 10" id="KW-0275">Fatty acid biosynthesis</keyword>
<dbReference type="Pfam" id="PF01151">
    <property type="entry name" value="ELO"/>
    <property type="match status" value="1"/>
</dbReference>
<gene>
    <name evidence="11" type="ORF">RIMI_LOCUS15595211</name>
</gene>
<accession>A0ABN9M2L8</accession>
<keyword evidence="5 10" id="KW-0276">Fatty acid metabolism</keyword>
<reference evidence="11" key="1">
    <citation type="submission" date="2023-07" db="EMBL/GenBank/DDBJ databases">
        <authorList>
            <person name="Stuckert A."/>
        </authorList>
    </citation>
    <scope>NUCLEOTIDE SEQUENCE</scope>
</reference>
<proteinExistence type="inferred from homology"/>
<evidence type="ECO:0000256" key="5">
    <source>
        <dbReference type="ARBA" id="ARBA00022832"/>
    </source>
</evidence>
<evidence type="ECO:0000256" key="2">
    <source>
        <dbReference type="ARBA" id="ARBA00022516"/>
    </source>
</evidence>
<name>A0ABN9M2L8_9NEOB</name>
<dbReference type="PANTHER" id="PTHR11157">
    <property type="entry name" value="FATTY ACID ACYL TRANSFERASE-RELATED"/>
    <property type="match status" value="1"/>
</dbReference>
<keyword evidence="2 10" id="KW-0444">Lipid biosynthesis</keyword>
<evidence type="ECO:0000256" key="4">
    <source>
        <dbReference type="ARBA" id="ARBA00022692"/>
    </source>
</evidence>
<evidence type="ECO:0000256" key="6">
    <source>
        <dbReference type="ARBA" id="ARBA00022989"/>
    </source>
</evidence>
<keyword evidence="3 10" id="KW-0808">Transferase</keyword>
<dbReference type="PANTHER" id="PTHR11157:SF126">
    <property type="entry name" value="ELONGATION OF VERY LONG CHAIN FATTY ACIDS PROTEIN"/>
    <property type="match status" value="1"/>
</dbReference>
<feature type="transmembrane region" description="Helical" evidence="10">
    <location>
        <begin position="75"/>
        <end position="95"/>
    </location>
</feature>
<evidence type="ECO:0000313" key="11">
    <source>
        <dbReference type="EMBL" id="CAJ0956546.1"/>
    </source>
</evidence>
<comment type="caution">
    <text evidence="10">Lacks conserved residue(s) required for the propagation of feature annotation.</text>
</comment>
<protein>
    <recommendedName>
        <fullName evidence="10">Elongation of very long chain fatty acids protein</fullName>
        <ecNumber evidence="10">2.3.1.199</ecNumber>
    </recommendedName>
    <alternativeName>
        <fullName evidence="10">Very-long-chain 3-oxoacyl-CoA synthase</fullName>
    </alternativeName>
</protein>
<dbReference type="EC" id="2.3.1.199" evidence="10"/>
<feature type="transmembrane region" description="Helical" evidence="10">
    <location>
        <begin position="176"/>
        <end position="196"/>
    </location>
</feature>
<evidence type="ECO:0000256" key="9">
    <source>
        <dbReference type="ARBA" id="ARBA00023160"/>
    </source>
</evidence>
<evidence type="ECO:0000256" key="10">
    <source>
        <dbReference type="RuleBase" id="RU361115"/>
    </source>
</evidence>
<evidence type="ECO:0000256" key="7">
    <source>
        <dbReference type="ARBA" id="ARBA00023098"/>
    </source>
</evidence>
<organism evidence="11 12">
    <name type="scientific">Ranitomeya imitator</name>
    <name type="common">mimic poison frog</name>
    <dbReference type="NCBI Taxonomy" id="111125"/>
    <lineage>
        <taxon>Eukaryota</taxon>
        <taxon>Metazoa</taxon>
        <taxon>Chordata</taxon>
        <taxon>Craniata</taxon>
        <taxon>Vertebrata</taxon>
        <taxon>Euteleostomi</taxon>
        <taxon>Amphibia</taxon>
        <taxon>Batrachia</taxon>
        <taxon>Anura</taxon>
        <taxon>Neobatrachia</taxon>
        <taxon>Hyloidea</taxon>
        <taxon>Dendrobatidae</taxon>
        <taxon>Dendrobatinae</taxon>
        <taxon>Ranitomeya</taxon>
    </lineage>
</organism>
<evidence type="ECO:0000256" key="8">
    <source>
        <dbReference type="ARBA" id="ARBA00023136"/>
    </source>
</evidence>
<sequence length="209" mass="23587">MSQLGVDDLDLVKPLTLRYPQLQHQCDRIHAARTPGSSSTRPFPVILIFAIYLVLVALGPQIMEGREPFTLRSVLLVYNLALFLVTSVLAGYSYFCQPVDYSNSELGLQAFFNRDAELLRPHLHVPVLRSRCPGAVAAEISVVEATPDDTTADAVCRHRSSLRIQPFTDCPFPDGFNLAVFTYIITLIILFLNFYYQTYLRRGPHKKKL</sequence>
<comment type="caution">
    <text evidence="11">The sequence shown here is derived from an EMBL/GenBank/DDBJ whole genome shotgun (WGS) entry which is preliminary data.</text>
</comment>
<evidence type="ECO:0000256" key="1">
    <source>
        <dbReference type="ARBA" id="ARBA00004141"/>
    </source>
</evidence>
<evidence type="ECO:0000313" key="12">
    <source>
        <dbReference type="Proteomes" id="UP001176940"/>
    </source>
</evidence>
<keyword evidence="4 10" id="KW-0812">Transmembrane</keyword>
<dbReference type="Proteomes" id="UP001176940">
    <property type="component" value="Unassembled WGS sequence"/>
</dbReference>
<keyword evidence="12" id="KW-1185">Reference proteome</keyword>
<evidence type="ECO:0000256" key="3">
    <source>
        <dbReference type="ARBA" id="ARBA00022679"/>
    </source>
</evidence>
<comment type="similarity">
    <text evidence="10">Belongs to the ELO family.</text>
</comment>
<dbReference type="InterPro" id="IPR002076">
    <property type="entry name" value="ELO_fam"/>
</dbReference>
<comment type="subcellular location">
    <subcellularLocation>
        <location evidence="1">Membrane</location>
        <topology evidence="1">Multi-pass membrane protein</topology>
    </subcellularLocation>
</comment>
<dbReference type="EMBL" id="CAUEEQ010042190">
    <property type="protein sequence ID" value="CAJ0956546.1"/>
    <property type="molecule type" value="Genomic_DNA"/>
</dbReference>
<comment type="catalytic activity">
    <reaction evidence="10">
        <text>a very-long-chain acyl-CoA + malonyl-CoA + H(+) = a very-long-chain 3-oxoacyl-CoA + CO2 + CoA</text>
        <dbReference type="Rhea" id="RHEA:32727"/>
        <dbReference type="ChEBI" id="CHEBI:15378"/>
        <dbReference type="ChEBI" id="CHEBI:16526"/>
        <dbReference type="ChEBI" id="CHEBI:57287"/>
        <dbReference type="ChEBI" id="CHEBI:57384"/>
        <dbReference type="ChEBI" id="CHEBI:90725"/>
        <dbReference type="ChEBI" id="CHEBI:90736"/>
        <dbReference type="EC" id="2.3.1.199"/>
    </reaction>
</comment>
<keyword evidence="7 10" id="KW-0443">Lipid metabolism</keyword>
<keyword evidence="6 10" id="KW-1133">Transmembrane helix</keyword>
<feature type="transmembrane region" description="Helical" evidence="10">
    <location>
        <begin position="43"/>
        <end position="63"/>
    </location>
</feature>